<keyword evidence="2" id="KW-0614">Plasmid</keyword>
<proteinExistence type="predicted"/>
<organism evidence="2 3">
    <name type="scientific">Agrobacterium larrymoorei</name>
    <dbReference type="NCBI Taxonomy" id="160699"/>
    <lineage>
        <taxon>Bacteria</taxon>
        <taxon>Pseudomonadati</taxon>
        <taxon>Pseudomonadota</taxon>
        <taxon>Alphaproteobacteria</taxon>
        <taxon>Hyphomicrobiales</taxon>
        <taxon>Rhizobiaceae</taxon>
        <taxon>Rhizobium/Agrobacterium group</taxon>
        <taxon>Agrobacterium</taxon>
    </lineage>
</organism>
<geneLocation type="plasmid" evidence="2 3">
    <name>pTiAF3.44</name>
</geneLocation>
<evidence type="ECO:0000259" key="1">
    <source>
        <dbReference type="PROSITE" id="PS50830"/>
    </source>
</evidence>
<evidence type="ECO:0000313" key="2">
    <source>
        <dbReference type="EMBL" id="QYA10392.1"/>
    </source>
</evidence>
<protein>
    <submittedName>
        <fullName evidence="2">Thermonuclease family protein</fullName>
    </submittedName>
</protein>
<gene>
    <name evidence="2" type="ORF">J5285_22030</name>
</gene>
<feature type="domain" description="TNase-like" evidence="1">
    <location>
        <begin position="34"/>
        <end position="131"/>
    </location>
</feature>
<dbReference type="Gene3D" id="2.40.50.90">
    <property type="match status" value="1"/>
</dbReference>
<dbReference type="SUPFAM" id="SSF50199">
    <property type="entry name" value="Staphylococcal nuclease"/>
    <property type="match status" value="1"/>
</dbReference>
<dbReference type="Pfam" id="PF00565">
    <property type="entry name" value="SNase"/>
    <property type="match status" value="1"/>
</dbReference>
<keyword evidence="3" id="KW-1185">Reference proteome</keyword>
<dbReference type="EMBL" id="CP072169">
    <property type="protein sequence ID" value="QYA10392.1"/>
    <property type="molecule type" value="Genomic_DNA"/>
</dbReference>
<accession>A0ABX8TAU8</accession>
<reference evidence="2 3" key="1">
    <citation type="submission" date="2021-03" db="EMBL/GenBank/DDBJ databases">
        <title>Rapid diversification of plasmids in a genus of pathogenic and nitrogen fixing bacteria.</title>
        <authorList>
            <person name="Weisberg A.J."/>
            <person name="Miller M."/>
            <person name="Ream W."/>
            <person name="Grunwald N.J."/>
            <person name="Chang J.H."/>
        </authorList>
    </citation>
    <scope>NUCLEOTIDE SEQUENCE [LARGE SCALE GENOMIC DNA]</scope>
    <source>
        <strain evidence="2 3">AF3.44</strain>
        <plasmid evidence="2 3">pTiAF3.44</plasmid>
    </source>
</reference>
<dbReference type="InterPro" id="IPR035437">
    <property type="entry name" value="SNase_OB-fold_sf"/>
</dbReference>
<evidence type="ECO:0000313" key="3">
    <source>
        <dbReference type="Proteomes" id="UP000826513"/>
    </source>
</evidence>
<dbReference type="InterPro" id="IPR016071">
    <property type="entry name" value="Staphylococal_nuclease_OB-fold"/>
</dbReference>
<dbReference type="PROSITE" id="PS50830">
    <property type="entry name" value="TNASE_3"/>
    <property type="match status" value="1"/>
</dbReference>
<sequence>MQSRPDTSKDFSTQKAPSFEVPIEDRLEARFVLCDGRVRVNCVVDGDTIWVRSEKIRIADIDAPEIFSPRCGEERSIGKVSRDRLLELLNGGSFTLVSGWRDTDRFGRKLRTVTRHGKSLGEMLVREGLARRWNWPRRDWCARDGS</sequence>
<name>A0ABX8TAU8_9HYPH</name>
<dbReference type="Proteomes" id="UP000826513">
    <property type="component" value="Plasmid pTiAF3.44"/>
</dbReference>